<dbReference type="PANTHER" id="PTHR30472">
    <property type="entry name" value="FERRIC ENTEROBACTIN TRANSPORT SYSTEM PERMEASE PROTEIN"/>
    <property type="match status" value="1"/>
</dbReference>
<keyword evidence="7 8" id="KW-0472">Membrane</keyword>
<sequence length="342" mass="34808">MTGNKATASTAAAAVLLLAAFVLSAVTGAIEVSAADAGRIVIGHLVPGMTWMTDGSLTPLEDQAVWKFRLPRTLLAAVSGASLALAGALMQAVVRNPLAEPYILGVSAGAGTGAVTVVVFGLLSTVSLSIAAFAGALVATVAVVAVARDGARISPYRLILGGAALGALFSAITSYLTLTTEAQNVFTIMFFLLGSVSAATMHSLVVPMIAFVAVFALGLRYGRDLNALAAGDDLAVSLGVDVNRLRAVLLVSAALLTAAVVAVAGSIGFVGLIVPHISRMIVGVDHRRLLPFAVVLGALFLVVADLLARTVAAPAEVPIGIITSVTGAPFFLWLMRRSRVAE</sequence>
<reference evidence="11" key="1">
    <citation type="submission" date="2017-06" db="EMBL/GenBank/DDBJ databases">
        <authorList>
            <person name="Varghese N."/>
            <person name="Submissions S."/>
        </authorList>
    </citation>
    <scope>NUCLEOTIDE SEQUENCE [LARGE SCALE GENOMIC DNA]</scope>
    <source>
        <strain evidence="11">JCM 23211</strain>
    </source>
</reference>
<evidence type="ECO:0000256" key="1">
    <source>
        <dbReference type="ARBA" id="ARBA00004651"/>
    </source>
</evidence>
<evidence type="ECO:0000256" key="2">
    <source>
        <dbReference type="ARBA" id="ARBA00007935"/>
    </source>
</evidence>
<dbReference type="CDD" id="cd06550">
    <property type="entry name" value="TM_ABC_iron-siderophores_like"/>
    <property type="match status" value="1"/>
</dbReference>
<evidence type="ECO:0000256" key="4">
    <source>
        <dbReference type="ARBA" id="ARBA00022475"/>
    </source>
</evidence>
<evidence type="ECO:0000313" key="11">
    <source>
        <dbReference type="Proteomes" id="UP000198327"/>
    </source>
</evidence>
<feature type="transmembrane region" description="Helical" evidence="8">
    <location>
        <begin position="128"/>
        <end position="146"/>
    </location>
</feature>
<dbReference type="GO" id="GO:0005886">
    <property type="term" value="C:plasma membrane"/>
    <property type="evidence" value="ECO:0007669"/>
    <property type="project" value="UniProtKB-SubCell"/>
</dbReference>
<keyword evidence="3" id="KW-0813">Transport</keyword>
<protein>
    <submittedName>
        <fullName evidence="10">Iron complex transport system permease protein</fullName>
    </submittedName>
</protein>
<feature type="transmembrane region" description="Helical" evidence="8">
    <location>
        <begin position="101"/>
        <end position="122"/>
    </location>
</feature>
<dbReference type="RefSeq" id="WP_176444237.1">
    <property type="nucleotide sequence ID" value="NZ_FZOW01000005.1"/>
</dbReference>
<comment type="similarity">
    <text evidence="2">Belongs to the binding-protein-dependent transport system permease family. FecCD subfamily.</text>
</comment>
<dbReference type="Proteomes" id="UP000198327">
    <property type="component" value="Unassembled WGS sequence"/>
</dbReference>
<dbReference type="Pfam" id="PF01032">
    <property type="entry name" value="FecCD"/>
    <property type="match status" value="1"/>
</dbReference>
<feature type="transmembrane region" description="Helical" evidence="8">
    <location>
        <begin position="247"/>
        <end position="277"/>
    </location>
</feature>
<evidence type="ECO:0000256" key="6">
    <source>
        <dbReference type="ARBA" id="ARBA00022989"/>
    </source>
</evidence>
<evidence type="ECO:0000256" key="7">
    <source>
        <dbReference type="ARBA" id="ARBA00023136"/>
    </source>
</evidence>
<dbReference type="EMBL" id="FZOW01000005">
    <property type="protein sequence ID" value="SNS75549.1"/>
    <property type="molecule type" value="Genomic_DNA"/>
</dbReference>
<dbReference type="AlphaFoldDB" id="A0A239H2A1"/>
<dbReference type="PANTHER" id="PTHR30472:SF25">
    <property type="entry name" value="ABC TRANSPORTER PERMEASE PROTEIN MJ0876-RELATED"/>
    <property type="match status" value="1"/>
</dbReference>
<keyword evidence="11" id="KW-1185">Reference proteome</keyword>
<dbReference type="Gene3D" id="1.10.3470.10">
    <property type="entry name" value="ABC transporter involved in vitamin B12 uptake, BtuC"/>
    <property type="match status" value="1"/>
</dbReference>
<evidence type="ECO:0000256" key="3">
    <source>
        <dbReference type="ARBA" id="ARBA00022448"/>
    </source>
</evidence>
<accession>A0A239H2A1</accession>
<name>A0A239H2A1_9NOCA</name>
<keyword evidence="9" id="KW-0732">Signal</keyword>
<feature type="chain" id="PRO_5039102307" evidence="9">
    <location>
        <begin position="25"/>
        <end position="342"/>
    </location>
</feature>
<dbReference type="SUPFAM" id="SSF81345">
    <property type="entry name" value="ABC transporter involved in vitamin B12 uptake, BtuC"/>
    <property type="match status" value="1"/>
</dbReference>
<keyword evidence="5 8" id="KW-0812">Transmembrane</keyword>
<keyword evidence="6 8" id="KW-1133">Transmembrane helix</keyword>
<feature type="transmembrane region" description="Helical" evidence="8">
    <location>
        <begin position="317"/>
        <end position="335"/>
    </location>
</feature>
<gene>
    <name evidence="10" type="ORF">SAMN05421642_10558</name>
</gene>
<evidence type="ECO:0000256" key="8">
    <source>
        <dbReference type="SAM" id="Phobius"/>
    </source>
</evidence>
<proteinExistence type="inferred from homology"/>
<evidence type="ECO:0000256" key="9">
    <source>
        <dbReference type="SAM" id="SignalP"/>
    </source>
</evidence>
<dbReference type="FunFam" id="1.10.3470.10:FF:000001">
    <property type="entry name" value="Vitamin B12 ABC transporter permease BtuC"/>
    <property type="match status" value="1"/>
</dbReference>
<comment type="subcellular location">
    <subcellularLocation>
        <location evidence="1">Cell membrane</location>
        <topology evidence="1">Multi-pass membrane protein</topology>
    </subcellularLocation>
</comment>
<feature type="transmembrane region" description="Helical" evidence="8">
    <location>
        <begin position="289"/>
        <end position="311"/>
    </location>
</feature>
<feature type="transmembrane region" description="Helical" evidence="8">
    <location>
        <begin position="158"/>
        <end position="176"/>
    </location>
</feature>
<dbReference type="InterPro" id="IPR037294">
    <property type="entry name" value="ABC_BtuC-like"/>
</dbReference>
<keyword evidence="4" id="KW-1003">Cell membrane</keyword>
<evidence type="ECO:0000313" key="10">
    <source>
        <dbReference type="EMBL" id="SNS75549.1"/>
    </source>
</evidence>
<organism evidence="10 11">
    <name type="scientific">Rhodococcoides kyotonense</name>
    <dbReference type="NCBI Taxonomy" id="398843"/>
    <lineage>
        <taxon>Bacteria</taxon>
        <taxon>Bacillati</taxon>
        <taxon>Actinomycetota</taxon>
        <taxon>Actinomycetes</taxon>
        <taxon>Mycobacteriales</taxon>
        <taxon>Nocardiaceae</taxon>
        <taxon>Rhodococcoides</taxon>
    </lineage>
</organism>
<feature type="transmembrane region" description="Helical" evidence="8">
    <location>
        <begin position="74"/>
        <end position="94"/>
    </location>
</feature>
<dbReference type="InterPro" id="IPR000522">
    <property type="entry name" value="ABC_transptr_permease_BtuC"/>
</dbReference>
<evidence type="ECO:0000256" key="5">
    <source>
        <dbReference type="ARBA" id="ARBA00022692"/>
    </source>
</evidence>
<feature type="signal peptide" evidence="9">
    <location>
        <begin position="1"/>
        <end position="24"/>
    </location>
</feature>
<dbReference type="GO" id="GO:0022857">
    <property type="term" value="F:transmembrane transporter activity"/>
    <property type="evidence" value="ECO:0007669"/>
    <property type="project" value="InterPro"/>
</dbReference>